<keyword evidence="1" id="KW-0436">Ligase</keyword>
<dbReference type="GO" id="GO:0061630">
    <property type="term" value="F:ubiquitin protein ligase activity"/>
    <property type="evidence" value="ECO:0007669"/>
    <property type="project" value="TreeGrafter"/>
</dbReference>
<evidence type="ECO:0000259" key="7">
    <source>
        <dbReference type="PROSITE" id="PS50089"/>
    </source>
</evidence>
<dbReference type="SUPFAM" id="SSF161219">
    <property type="entry name" value="CHY zinc finger-like"/>
    <property type="match status" value="1"/>
</dbReference>
<feature type="compositionally biased region" description="Basic and acidic residues" evidence="6">
    <location>
        <begin position="828"/>
        <end position="841"/>
    </location>
</feature>
<dbReference type="GO" id="GO:0008270">
    <property type="term" value="F:zinc ion binding"/>
    <property type="evidence" value="ECO:0007669"/>
    <property type="project" value="UniProtKB-KW"/>
</dbReference>
<dbReference type="GO" id="GO:0006511">
    <property type="term" value="P:ubiquitin-dependent protein catabolic process"/>
    <property type="evidence" value="ECO:0007669"/>
    <property type="project" value="TreeGrafter"/>
</dbReference>
<evidence type="ECO:0000259" key="8">
    <source>
        <dbReference type="PROSITE" id="PS51266"/>
    </source>
</evidence>
<keyword evidence="2" id="KW-0479">Metal-binding</keyword>
<dbReference type="InterPro" id="IPR037275">
    <property type="entry name" value="Znf_CTCHY_sf"/>
</dbReference>
<name>A0A8K0GU23_9ROSA</name>
<dbReference type="Pfam" id="PF05495">
    <property type="entry name" value="zf-CHY"/>
    <property type="match status" value="1"/>
</dbReference>
<proteinExistence type="predicted"/>
<dbReference type="InterPro" id="IPR039512">
    <property type="entry name" value="RCHY1_zinc-ribbon"/>
</dbReference>
<evidence type="ECO:0000256" key="4">
    <source>
        <dbReference type="ARBA" id="ARBA00022833"/>
    </source>
</evidence>
<reference evidence="10" key="1">
    <citation type="submission" date="2020-03" db="EMBL/GenBank/DDBJ databases">
        <title>A high-quality chromosome-level genome assembly of a woody plant with both climbing and erect habits, Rhamnella rubrinervis.</title>
        <authorList>
            <person name="Lu Z."/>
            <person name="Yang Y."/>
            <person name="Zhu X."/>
            <person name="Sun Y."/>
        </authorList>
    </citation>
    <scope>NUCLEOTIDE SEQUENCE</scope>
    <source>
        <strain evidence="10">BYM</strain>
        <tissue evidence="10">Leaf</tissue>
    </source>
</reference>
<evidence type="ECO:0000256" key="6">
    <source>
        <dbReference type="SAM" id="MobiDB-lite"/>
    </source>
</evidence>
<dbReference type="PANTHER" id="PTHR21319:SF39">
    <property type="entry name" value="ZINC FINGER PROTEIN"/>
    <property type="match status" value="1"/>
</dbReference>
<dbReference type="InterPro" id="IPR001841">
    <property type="entry name" value="Znf_RING"/>
</dbReference>
<organism evidence="10 11">
    <name type="scientific">Rhamnella rubrinervis</name>
    <dbReference type="NCBI Taxonomy" id="2594499"/>
    <lineage>
        <taxon>Eukaryota</taxon>
        <taxon>Viridiplantae</taxon>
        <taxon>Streptophyta</taxon>
        <taxon>Embryophyta</taxon>
        <taxon>Tracheophyta</taxon>
        <taxon>Spermatophyta</taxon>
        <taxon>Magnoliopsida</taxon>
        <taxon>eudicotyledons</taxon>
        <taxon>Gunneridae</taxon>
        <taxon>Pentapetalae</taxon>
        <taxon>rosids</taxon>
        <taxon>fabids</taxon>
        <taxon>Rosales</taxon>
        <taxon>Rhamnaceae</taxon>
        <taxon>rhamnoid group</taxon>
        <taxon>Rhamneae</taxon>
        <taxon>Rhamnella</taxon>
    </lineage>
</organism>
<dbReference type="FunFam" id="3.30.40.10:FF:000208">
    <property type="entry name" value="Zinc finger protein-related isoform 1"/>
    <property type="match status" value="1"/>
</dbReference>
<evidence type="ECO:0000256" key="5">
    <source>
        <dbReference type="PROSITE-ProRule" id="PRU00601"/>
    </source>
</evidence>
<dbReference type="InterPro" id="IPR017921">
    <property type="entry name" value="Znf_CTCHY"/>
</dbReference>
<dbReference type="SMART" id="SM00184">
    <property type="entry name" value="RING"/>
    <property type="match status" value="1"/>
</dbReference>
<feature type="region of interest" description="Disordered" evidence="6">
    <location>
        <begin position="817"/>
        <end position="841"/>
    </location>
</feature>
<dbReference type="SUPFAM" id="SSF161245">
    <property type="entry name" value="Zinc hairpin stack"/>
    <property type="match status" value="1"/>
</dbReference>
<dbReference type="PROSITE" id="PS50089">
    <property type="entry name" value="ZF_RING_2"/>
    <property type="match status" value="1"/>
</dbReference>
<dbReference type="InterPro" id="IPR008913">
    <property type="entry name" value="Znf_CHY"/>
</dbReference>
<sequence length="1215" mass="139068">MGGAGDDSSPIFYRGPTEYEKEVGETATHSESSSSQAPAAVLAKAPIFFLVCFHKALRAELAELRRLVSEAFESGYHDRDFVIELLQRFDFLKLAYKYHCSAEDEVIFLALDDRVPNVACTYLLEHKSIDGLFDSIFYRLNVILEENERKNVSKPYQELVLCIGTIQTFISQHMLKEEEQVFPLLMKQFSPKEQATLMWRFMCSVPVVLLEDLLPWTISFLAPHEQLEVINCIKKIVPEEKSLQEVVTSWLGSNKQLSLDACTKSGGDPRCPEGFKDMKMFLKSRAFKKHQLGENLSCIDTYPFHKNDGQSLVDGLHIWHDAIRKDFIQILEELLQSRSSSNFSDLDTSIVRLKFLADVLTFYSNALGKLFYPVLNELVTGNLSSSTERFPNENHIEGLQRLLYFGAKDDMPLSKYVEKLCCELESFIVEISKQFSFQESEVQILMTSDKIVVLQCLPYCCHFDTSFSISGLLIKMQPCEGLNSNLTEQISTSCSSSSGSNAARKNEISYSSVINLHVYFPGTIKTSHPFSKLLGGENHPAGSVLSDPKPMDLIFYFHKALKNDLEYLASSSALLAKNIGLLSDFSRRFHLVQFLFQIHSVAEDEVAFPALEEKGLFTNISHSYTMDHELEAEHFTRVSLILNEMSKLRVSVSMVDFNTDRTMLKHYQLCMQLHDLCKSMHKLLSDHIHHEEVQLWPLYRECFSIEEQERIMGCILGRTNAEILQDMIPWVMASLTPEEQHTMMSLWRKVTRNTMFDEWLREWWEGCDMAKAAEESNIAPSRTIDPLEIISTYLCEYNEQESTSRIKSIKLQEKEQEKDFLGSNAKPMGDRDVDDDKGKDSSFDKYDCDRLEYIRPNSESDKKRIQETETREVKGVPTFQADQKSKYCECLTTMTQKDLEAAIRKVSRDSSLDPQQKAIIIQNLLMSRWIVGQHSHLAVSSNGQEFPGQSPSYRDPLKLSFGCKHYKRNCKLFAPCCNELYTCIRCHDDMADHLIDRKFVTEMMCMKCLKVQPIGPTCSTVSCSNFSMARYYCRICKVFDDDRLSYQINGGSDIKDCQHRAIYHCPYCNLCRVGRGLGIDYYHCMNCNACMSRTLLGHVCREKSFMDNCPICHEDIFTSSSPVKALPCGHLMHSTCFQDYTCTNYTCPICGKSLGDMKVYFKMLDALLAEEKTPDEYAGQTQVILCNDCEKKGAAPFHWHYHKCPFCGSYNTRIL</sequence>
<dbReference type="Gene3D" id="1.20.120.520">
    <property type="entry name" value="nmb1532 protein domain like"/>
    <property type="match status" value="2"/>
</dbReference>
<dbReference type="GO" id="GO:0005634">
    <property type="term" value="C:nucleus"/>
    <property type="evidence" value="ECO:0007669"/>
    <property type="project" value="TreeGrafter"/>
</dbReference>
<dbReference type="SUPFAM" id="SSF57850">
    <property type="entry name" value="RING/U-box"/>
    <property type="match status" value="1"/>
</dbReference>
<dbReference type="CDD" id="cd12108">
    <property type="entry name" value="Hr-like"/>
    <property type="match status" value="2"/>
</dbReference>
<dbReference type="AlphaFoldDB" id="A0A8K0GU23"/>
<dbReference type="Pfam" id="PF14599">
    <property type="entry name" value="zinc_ribbon_6"/>
    <property type="match status" value="1"/>
</dbReference>
<feature type="domain" description="RING-type" evidence="7">
    <location>
        <begin position="1109"/>
        <end position="1150"/>
    </location>
</feature>
<dbReference type="PROSITE" id="PS51266">
    <property type="entry name" value="ZF_CHY"/>
    <property type="match status" value="1"/>
</dbReference>
<evidence type="ECO:0000256" key="1">
    <source>
        <dbReference type="ARBA" id="ARBA00022598"/>
    </source>
</evidence>
<feature type="domain" description="CHY-type" evidence="8">
    <location>
        <begin position="956"/>
        <end position="1025"/>
    </location>
</feature>
<keyword evidence="11" id="KW-1185">Reference proteome</keyword>
<dbReference type="Gene3D" id="3.30.40.10">
    <property type="entry name" value="Zinc/RING finger domain, C3HC4 (zinc finger)"/>
    <property type="match status" value="1"/>
</dbReference>
<dbReference type="InterPro" id="IPR013083">
    <property type="entry name" value="Znf_RING/FYVE/PHD"/>
</dbReference>
<evidence type="ECO:0000259" key="9">
    <source>
        <dbReference type="PROSITE" id="PS51270"/>
    </source>
</evidence>
<dbReference type="InterPro" id="IPR037274">
    <property type="entry name" value="Znf_CHY_sf"/>
</dbReference>
<dbReference type="EMBL" id="VOIH02000009">
    <property type="protein sequence ID" value="KAF3437098.1"/>
    <property type="molecule type" value="Genomic_DNA"/>
</dbReference>
<evidence type="ECO:0000256" key="3">
    <source>
        <dbReference type="ARBA" id="ARBA00022771"/>
    </source>
</evidence>
<dbReference type="GO" id="GO:0006879">
    <property type="term" value="P:intracellular iron ion homeostasis"/>
    <property type="evidence" value="ECO:0007669"/>
    <property type="project" value="UniProtKB-ARBA"/>
</dbReference>
<dbReference type="CDD" id="cd16464">
    <property type="entry name" value="RING-H2_Pirh2-like"/>
    <property type="match status" value="1"/>
</dbReference>
<keyword evidence="4" id="KW-0862">Zinc</keyword>
<evidence type="ECO:0000313" key="10">
    <source>
        <dbReference type="EMBL" id="KAF3437098.1"/>
    </source>
</evidence>
<dbReference type="Proteomes" id="UP000796880">
    <property type="component" value="Unassembled WGS sequence"/>
</dbReference>
<dbReference type="PROSITE" id="PS51270">
    <property type="entry name" value="ZF_CTCHY"/>
    <property type="match status" value="1"/>
</dbReference>
<dbReference type="InterPro" id="IPR012312">
    <property type="entry name" value="Hemerythrin-like"/>
</dbReference>
<protein>
    <submittedName>
        <fullName evidence="10">Uncharacterized protein</fullName>
    </submittedName>
</protein>
<accession>A0A8K0GU23</accession>
<dbReference type="Pfam" id="PF13639">
    <property type="entry name" value="zf-RING_2"/>
    <property type="match status" value="1"/>
</dbReference>
<gene>
    <name evidence="10" type="ORF">FNV43_RR19851</name>
</gene>
<dbReference type="PANTHER" id="PTHR21319">
    <property type="entry name" value="RING FINGER AND CHY ZINC FINGER DOMAIN-CONTAINING PROTEIN 1"/>
    <property type="match status" value="1"/>
</dbReference>
<dbReference type="Gene3D" id="2.20.28.10">
    <property type="match status" value="1"/>
</dbReference>
<evidence type="ECO:0000313" key="11">
    <source>
        <dbReference type="Proteomes" id="UP000796880"/>
    </source>
</evidence>
<dbReference type="OrthoDB" id="411372at2759"/>
<dbReference type="Pfam" id="PF01814">
    <property type="entry name" value="Hemerythrin"/>
    <property type="match status" value="1"/>
</dbReference>
<comment type="caution">
    <text evidence="10">The sequence shown here is derived from an EMBL/GenBank/DDBJ whole genome shotgun (WGS) entry which is preliminary data.</text>
</comment>
<keyword evidence="3 5" id="KW-0863">Zinc-finger</keyword>
<dbReference type="GO" id="GO:0016874">
    <property type="term" value="F:ligase activity"/>
    <property type="evidence" value="ECO:0007669"/>
    <property type="project" value="UniProtKB-KW"/>
</dbReference>
<feature type="domain" description="CTCHY-type" evidence="9">
    <location>
        <begin position="1028"/>
        <end position="1108"/>
    </location>
</feature>
<dbReference type="GO" id="GO:0016567">
    <property type="term" value="P:protein ubiquitination"/>
    <property type="evidence" value="ECO:0007669"/>
    <property type="project" value="TreeGrafter"/>
</dbReference>
<evidence type="ECO:0000256" key="2">
    <source>
        <dbReference type="ARBA" id="ARBA00022723"/>
    </source>
</evidence>